<keyword evidence="4" id="KW-1185">Reference proteome</keyword>
<dbReference type="InterPro" id="IPR011992">
    <property type="entry name" value="EF-hand-dom_pair"/>
</dbReference>
<proteinExistence type="predicted"/>
<evidence type="ECO:0000313" key="4">
    <source>
        <dbReference type="Proteomes" id="UP000601435"/>
    </source>
</evidence>
<evidence type="ECO:0000313" key="3">
    <source>
        <dbReference type="EMBL" id="CAE7419875.1"/>
    </source>
</evidence>
<dbReference type="Gene3D" id="1.10.238.10">
    <property type="entry name" value="EF-hand"/>
    <property type="match status" value="1"/>
</dbReference>
<name>A0A812R556_9DINO</name>
<protein>
    <submittedName>
        <fullName evidence="3">AidB protein</fullName>
    </submittedName>
</protein>
<reference evidence="3" key="1">
    <citation type="submission" date="2021-02" db="EMBL/GenBank/DDBJ databases">
        <authorList>
            <person name="Dougan E. K."/>
            <person name="Rhodes N."/>
            <person name="Thang M."/>
            <person name="Chan C."/>
        </authorList>
    </citation>
    <scope>NUCLEOTIDE SEQUENCE</scope>
</reference>
<accession>A0A812R556</accession>
<evidence type="ECO:0000256" key="1">
    <source>
        <dbReference type="ARBA" id="ARBA00022837"/>
    </source>
</evidence>
<organism evidence="3 4">
    <name type="scientific">Symbiodinium necroappetens</name>
    <dbReference type="NCBI Taxonomy" id="1628268"/>
    <lineage>
        <taxon>Eukaryota</taxon>
        <taxon>Sar</taxon>
        <taxon>Alveolata</taxon>
        <taxon>Dinophyceae</taxon>
        <taxon>Suessiales</taxon>
        <taxon>Symbiodiniaceae</taxon>
        <taxon>Symbiodinium</taxon>
    </lineage>
</organism>
<dbReference type="OrthoDB" id="431720at2759"/>
<dbReference type="PROSITE" id="PS00018">
    <property type="entry name" value="EF_HAND_1"/>
    <property type="match status" value="1"/>
</dbReference>
<dbReference type="InterPro" id="IPR002048">
    <property type="entry name" value="EF_hand_dom"/>
</dbReference>
<dbReference type="InterPro" id="IPR018247">
    <property type="entry name" value="EF_Hand_1_Ca_BS"/>
</dbReference>
<dbReference type="AlphaFoldDB" id="A0A812R556"/>
<dbReference type="Proteomes" id="UP000601435">
    <property type="component" value="Unassembled WGS sequence"/>
</dbReference>
<dbReference type="EMBL" id="CAJNJA010018305">
    <property type="protein sequence ID" value="CAE7419875.1"/>
    <property type="molecule type" value="Genomic_DNA"/>
</dbReference>
<sequence>MVQEGLRRKATYIHKLEAIFNAIDESQDGLIDEDELNELFMDSRVTTYLETLEIDVMQSSALFHLLANSDGQITCADFIDGILRCKGPARAIDQIMMETGHASPLRCRQP</sequence>
<gene>
    <name evidence="3" type="primary">aidB</name>
    <name evidence="3" type="ORF">SNEC2469_LOCUS11526</name>
</gene>
<dbReference type="SUPFAM" id="SSF47473">
    <property type="entry name" value="EF-hand"/>
    <property type="match status" value="1"/>
</dbReference>
<feature type="domain" description="EF-hand" evidence="2">
    <location>
        <begin position="11"/>
        <end position="46"/>
    </location>
</feature>
<keyword evidence="1" id="KW-0106">Calcium</keyword>
<evidence type="ECO:0000259" key="2">
    <source>
        <dbReference type="PROSITE" id="PS50222"/>
    </source>
</evidence>
<dbReference type="GO" id="GO:0005509">
    <property type="term" value="F:calcium ion binding"/>
    <property type="evidence" value="ECO:0007669"/>
    <property type="project" value="InterPro"/>
</dbReference>
<comment type="caution">
    <text evidence="3">The sequence shown here is derived from an EMBL/GenBank/DDBJ whole genome shotgun (WGS) entry which is preliminary data.</text>
</comment>
<dbReference type="PROSITE" id="PS50222">
    <property type="entry name" value="EF_HAND_2"/>
    <property type="match status" value="1"/>
</dbReference>